<name>A0A1I4DW57_9RHOB</name>
<evidence type="ECO:0000313" key="2">
    <source>
        <dbReference type="EMBL" id="SFK97908.1"/>
    </source>
</evidence>
<feature type="signal peptide" evidence="1">
    <location>
        <begin position="1"/>
        <end position="20"/>
    </location>
</feature>
<accession>A0A1I4DW57</accession>
<evidence type="ECO:0000256" key="1">
    <source>
        <dbReference type="SAM" id="SignalP"/>
    </source>
</evidence>
<feature type="chain" id="PRO_5011722224" evidence="1">
    <location>
        <begin position="21"/>
        <end position="142"/>
    </location>
</feature>
<protein>
    <submittedName>
        <fullName evidence="2">Uncharacterized protein</fullName>
    </submittedName>
</protein>
<proteinExistence type="predicted"/>
<sequence length="142" mass="14885">MKTILSATILSVFGAQAALAGPYDGVYKQAANAECAMIGVDGGAVRIADGIFYGVEVECRMADPVNVLDMDALLYTMQCSGEDQVFSERAMLMNKAEGNGIIMVWDGYAFVYDRCPEPGAVDVDAPATDDAAAPVTDAAATE</sequence>
<keyword evidence="3" id="KW-1185">Reference proteome</keyword>
<reference evidence="2 3" key="1">
    <citation type="submission" date="2016-10" db="EMBL/GenBank/DDBJ databases">
        <authorList>
            <person name="de Groot N.N."/>
        </authorList>
    </citation>
    <scope>NUCLEOTIDE SEQUENCE [LARGE SCALE GENOMIC DNA]</scope>
    <source>
        <strain evidence="2 3">DSM 16199</strain>
    </source>
</reference>
<dbReference type="Proteomes" id="UP000199550">
    <property type="component" value="Unassembled WGS sequence"/>
</dbReference>
<evidence type="ECO:0000313" key="3">
    <source>
        <dbReference type="Proteomes" id="UP000199550"/>
    </source>
</evidence>
<keyword evidence="1" id="KW-0732">Signal</keyword>
<organism evidence="2 3">
    <name type="scientific">Loktanella salsilacus</name>
    <dbReference type="NCBI Taxonomy" id="195913"/>
    <lineage>
        <taxon>Bacteria</taxon>
        <taxon>Pseudomonadati</taxon>
        <taxon>Pseudomonadota</taxon>
        <taxon>Alphaproteobacteria</taxon>
        <taxon>Rhodobacterales</taxon>
        <taxon>Roseobacteraceae</taxon>
        <taxon>Loktanella</taxon>
    </lineage>
</organism>
<dbReference type="RefSeq" id="WP_245754149.1">
    <property type="nucleotide sequence ID" value="NZ_FOTF01000005.1"/>
</dbReference>
<dbReference type="EMBL" id="FOTF01000005">
    <property type="protein sequence ID" value="SFK97908.1"/>
    <property type="molecule type" value="Genomic_DNA"/>
</dbReference>
<gene>
    <name evidence="2" type="ORF">SAMN04488004_105139</name>
</gene>
<dbReference type="AlphaFoldDB" id="A0A1I4DW57"/>
<dbReference type="STRING" id="195913.SAMN04488004_105139"/>